<dbReference type="PANTHER" id="PTHR28629:SF4">
    <property type="entry name" value="TRIOKINASE_FMN CYCLASE"/>
    <property type="match status" value="1"/>
</dbReference>
<accession>A0ABY5P4U6</accession>
<dbReference type="PROSITE" id="PS51480">
    <property type="entry name" value="DHAL"/>
    <property type="match status" value="1"/>
</dbReference>
<evidence type="ECO:0000256" key="2">
    <source>
        <dbReference type="ARBA" id="ARBA00022777"/>
    </source>
</evidence>
<keyword evidence="5" id="KW-1185">Reference proteome</keyword>
<evidence type="ECO:0000256" key="1">
    <source>
        <dbReference type="ARBA" id="ARBA00022679"/>
    </source>
</evidence>
<reference evidence="4 5" key="1">
    <citation type="submission" date="2022-08" db="EMBL/GenBank/DDBJ databases">
        <title>Aerococcaceae sp. nov isolated from spoiled eye mask.</title>
        <authorList>
            <person name="Zhou G."/>
            <person name="Xie X.-B."/>
            <person name="Shi Q.-S."/>
            <person name="Wang Y.-S."/>
            <person name="Wen X."/>
            <person name="Peng H."/>
            <person name="Yang X.-J."/>
            <person name="Tao H.-B."/>
            <person name="Huang X.-M."/>
        </authorList>
    </citation>
    <scope>NUCLEOTIDE SEQUENCE [LARGE SCALE GENOMIC DNA]</scope>
    <source>
        <strain evidence="5">DM20194951</strain>
    </source>
</reference>
<keyword evidence="2 4" id="KW-0418">Kinase</keyword>
<dbReference type="Pfam" id="PF02734">
    <property type="entry name" value="Dak2"/>
    <property type="match status" value="1"/>
</dbReference>
<organism evidence="4 5">
    <name type="scientific">Fundicoccus culcitae</name>
    <dbReference type="NCBI Taxonomy" id="2969821"/>
    <lineage>
        <taxon>Bacteria</taxon>
        <taxon>Bacillati</taxon>
        <taxon>Bacillota</taxon>
        <taxon>Bacilli</taxon>
        <taxon>Lactobacillales</taxon>
        <taxon>Aerococcaceae</taxon>
        <taxon>Fundicoccus</taxon>
    </lineage>
</organism>
<dbReference type="PANTHER" id="PTHR28629">
    <property type="entry name" value="TRIOKINASE/FMN CYCLASE"/>
    <property type="match status" value="1"/>
</dbReference>
<proteinExistence type="predicted"/>
<dbReference type="InterPro" id="IPR050861">
    <property type="entry name" value="Dihydroxyacetone_Kinase"/>
</dbReference>
<dbReference type="Gene3D" id="1.25.40.340">
    <property type="match status" value="1"/>
</dbReference>
<evidence type="ECO:0000259" key="3">
    <source>
        <dbReference type="PROSITE" id="PS51480"/>
    </source>
</evidence>
<protein>
    <submittedName>
        <fullName evidence="4">Dihydroxyacetone kinase subunit DhaL</fullName>
    </submittedName>
</protein>
<dbReference type="InterPro" id="IPR012737">
    <property type="entry name" value="DhaK_L_YcgS"/>
</dbReference>
<evidence type="ECO:0000313" key="4">
    <source>
        <dbReference type="EMBL" id="UUX33433.1"/>
    </source>
</evidence>
<dbReference type="InterPro" id="IPR036117">
    <property type="entry name" value="DhaL_dom_sf"/>
</dbReference>
<dbReference type="GO" id="GO:0016301">
    <property type="term" value="F:kinase activity"/>
    <property type="evidence" value="ECO:0007669"/>
    <property type="project" value="UniProtKB-KW"/>
</dbReference>
<dbReference type="SUPFAM" id="SSF101473">
    <property type="entry name" value="DhaL-like"/>
    <property type="match status" value="1"/>
</dbReference>
<dbReference type="EMBL" id="CP102453">
    <property type="protein sequence ID" value="UUX33433.1"/>
    <property type="molecule type" value="Genomic_DNA"/>
</dbReference>
<evidence type="ECO:0000313" key="5">
    <source>
        <dbReference type="Proteomes" id="UP001315967"/>
    </source>
</evidence>
<keyword evidence="1" id="KW-0808">Transferase</keyword>
<name>A0ABY5P4U6_9LACT</name>
<dbReference type="Proteomes" id="UP001315967">
    <property type="component" value="Chromosome"/>
</dbReference>
<feature type="domain" description="DhaL" evidence="3">
    <location>
        <begin position="4"/>
        <end position="188"/>
    </location>
</feature>
<dbReference type="RefSeq" id="WP_313792934.1">
    <property type="nucleotide sequence ID" value="NZ_CP102453.1"/>
</dbReference>
<dbReference type="InterPro" id="IPR004007">
    <property type="entry name" value="DhaL_dom"/>
</dbReference>
<sequence>MDVSQTIKWMEIFHAKINENKQTLNLLDTPIGDGDHGSNMVRGMNAVWEGLEEGQPGDVPTALKIIAKNLLSKVGGSAGPLYGSAFLGMAKSMQAGGSFPEAIQQAAESIMQRGKSTTGEKTMNDVWVPVAQALQAGTLTDESIDQLVQSTAQMKATKGRASYVGDRSMGHVDPGAYSSGLLFKALIEVEGEK</sequence>
<dbReference type="NCBIfam" id="TIGR02365">
    <property type="entry name" value="dha_L_ycgS"/>
    <property type="match status" value="1"/>
</dbReference>
<dbReference type="SMART" id="SM01120">
    <property type="entry name" value="Dak2"/>
    <property type="match status" value="1"/>
</dbReference>
<gene>
    <name evidence="4" type="primary">dhaL</name>
    <name evidence="4" type="ORF">NRE15_11050</name>
</gene>